<dbReference type="InterPro" id="IPR029021">
    <property type="entry name" value="Prot-tyrosine_phosphatase-like"/>
</dbReference>
<evidence type="ECO:0000256" key="1">
    <source>
        <dbReference type="ARBA" id="ARBA00009580"/>
    </source>
</evidence>
<dbReference type="RefSeq" id="WP_163765113.1">
    <property type="nucleotide sequence ID" value="NZ_AP022598.1"/>
</dbReference>
<evidence type="ECO:0000259" key="5">
    <source>
        <dbReference type="PROSITE" id="PS50206"/>
    </source>
</evidence>
<dbReference type="InterPro" id="IPR026893">
    <property type="entry name" value="Tyr/Ser_Pase_IphP-type"/>
</dbReference>
<dbReference type="EMBL" id="AP022598">
    <property type="protein sequence ID" value="BBY73204.1"/>
    <property type="molecule type" value="Genomic_DNA"/>
</dbReference>
<proteinExistence type="inferred from homology"/>
<dbReference type="SUPFAM" id="SSF52799">
    <property type="entry name" value="(Phosphotyrosine protein) phosphatases II"/>
    <property type="match status" value="1"/>
</dbReference>
<dbReference type="PROSITE" id="PS00383">
    <property type="entry name" value="TYR_PHOSPHATASE_1"/>
    <property type="match status" value="1"/>
</dbReference>
<feature type="compositionally biased region" description="Basic and acidic residues" evidence="3">
    <location>
        <begin position="1"/>
        <end position="15"/>
    </location>
</feature>
<gene>
    <name evidence="6" type="ORF">MPRF_01030</name>
</gene>
<evidence type="ECO:0000313" key="7">
    <source>
        <dbReference type="Proteomes" id="UP000466554"/>
    </source>
</evidence>
<sequence>MEDALQRYDDRETAEIQRPGPQNIREVHGYAGSERIRSGILWRSDAPAEGDSQCTADHWPPATVIDLRSPTEYATSHPLEDFGVRVHRIPLSSRLNLTSFDATHVPAVGGIGSLYIAILDGARDAIVEALEVLAGSKSPILVHCAAGKDRTGILIATVLAALGVERRWIVADYIETESNMTAVMSRIEQLEPDTAAKLRALLLTIPEALSAPAEAIETVLDMYEERGGAASWLLASGLRPETLAILRDRILEPCG</sequence>
<dbReference type="Pfam" id="PF13350">
    <property type="entry name" value="Y_phosphatase3"/>
    <property type="match status" value="1"/>
</dbReference>
<organism evidence="6 7">
    <name type="scientific">Mycolicibacterium parafortuitum</name>
    <name type="common">Mycobacterium parafortuitum</name>
    <dbReference type="NCBI Taxonomy" id="39692"/>
    <lineage>
        <taxon>Bacteria</taxon>
        <taxon>Bacillati</taxon>
        <taxon>Actinomycetota</taxon>
        <taxon>Actinomycetes</taxon>
        <taxon>Mycobacteriales</taxon>
        <taxon>Mycobacteriaceae</taxon>
        <taxon>Mycolicibacterium</taxon>
    </lineage>
</organism>
<dbReference type="PANTHER" id="PTHR31126:SF1">
    <property type="entry name" value="TYROSINE SPECIFIC PROTEIN PHOSPHATASES DOMAIN-CONTAINING PROTEIN"/>
    <property type="match status" value="1"/>
</dbReference>
<feature type="region of interest" description="Disordered" evidence="3">
    <location>
        <begin position="1"/>
        <end position="25"/>
    </location>
</feature>
<dbReference type="InterPro" id="IPR016130">
    <property type="entry name" value="Tyr_Pase_AS"/>
</dbReference>
<dbReference type="EC" id="3.1.3.48" evidence="2"/>
<dbReference type="PANTHER" id="PTHR31126">
    <property type="entry name" value="TYROSINE-PROTEIN PHOSPHATASE"/>
    <property type="match status" value="1"/>
</dbReference>
<dbReference type="GO" id="GO:0004725">
    <property type="term" value="F:protein tyrosine phosphatase activity"/>
    <property type="evidence" value="ECO:0007669"/>
    <property type="project" value="UniProtKB-EC"/>
</dbReference>
<dbReference type="InterPro" id="IPR001763">
    <property type="entry name" value="Rhodanese-like_dom"/>
</dbReference>
<feature type="domain" description="Rhodanese" evidence="5">
    <location>
        <begin position="58"/>
        <end position="182"/>
    </location>
</feature>
<comment type="similarity">
    <text evidence="1">Belongs to the protein-tyrosine phosphatase family.</text>
</comment>
<accession>A0A7I7TW92</accession>
<evidence type="ECO:0000313" key="6">
    <source>
        <dbReference type="EMBL" id="BBY73204.1"/>
    </source>
</evidence>
<dbReference type="AlphaFoldDB" id="A0A7I7TW92"/>
<evidence type="ECO:0000256" key="2">
    <source>
        <dbReference type="ARBA" id="ARBA00013064"/>
    </source>
</evidence>
<protein>
    <recommendedName>
        <fullName evidence="2">protein-tyrosine-phosphatase</fullName>
        <ecNumber evidence="2">3.1.3.48</ecNumber>
    </recommendedName>
</protein>
<dbReference type="PROSITE" id="PS50206">
    <property type="entry name" value="RHODANESE_3"/>
    <property type="match status" value="1"/>
</dbReference>
<reference evidence="6 7" key="1">
    <citation type="journal article" date="2019" name="Emerg. Microbes Infect.">
        <title>Comprehensive subspecies identification of 175 nontuberculous mycobacteria species based on 7547 genomic profiles.</title>
        <authorList>
            <person name="Matsumoto Y."/>
            <person name="Kinjo T."/>
            <person name="Motooka D."/>
            <person name="Nabeya D."/>
            <person name="Jung N."/>
            <person name="Uechi K."/>
            <person name="Horii T."/>
            <person name="Iida T."/>
            <person name="Fujita J."/>
            <person name="Nakamura S."/>
        </authorList>
    </citation>
    <scope>NUCLEOTIDE SEQUENCE [LARGE SCALE GENOMIC DNA]</scope>
    <source>
        <strain evidence="6 7">JCM 6367</strain>
    </source>
</reference>
<feature type="domain" description="Tyrosine specific protein phosphatases" evidence="4">
    <location>
        <begin position="124"/>
        <end position="165"/>
    </location>
</feature>
<evidence type="ECO:0000259" key="4">
    <source>
        <dbReference type="PROSITE" id="PS50056"/>
    </source>
</evidence>
<dbReference type="Proteomes" id="UP000466554">
    <property type="component" value="Chromosome"/>
</dbReference>
<dbReference type="PROSITE" id="PS50056">
    <property type="entry name" value="TYR_PHOSPHATASE_2"/>
    <property type="match status" value="1"/>
</dbReference>
<name>A0A7I7TW92_MYCPF</name>
<dbReference type="Gene3D" id="3.90.190.10">
    <property type="entry name" value="Protein tyrosine phosphatase superfamily"/>
    <property type="match status" value="1"/>
</dbReference>
<dbReference type="InterPro" id="IPR000387">
    <property type="entry name" value="Tyr_Pase_dom"/>
</dbReference>
<evidence type="ECO:0000256" key="3">
    <source>
        <dbReference type="SAM" id="MobiDB-lite"/>
    </source>
</evidence>